<evidence type="ECO:0000313" key="15">
    <source>
        <dbReference type="EMBL" id="RGV64174.1"/>
    </source>
</evidence>
<dbReference type="AlphaFoldDB" id="A0A395ZWB9"/>
<evidence type="ECO:0000256" key="6">
    <source>
        <dbReference type="ARBA" id="ARBA00022840"/>
    </source>
</evidence>
<feature type="binding site" evidence="11">
    <location>
        <position position="137"/>
    </location>
    <ligand>
        <name>ATP</name>
        <dbReference type="ChEBI" id="CHEBI:30616"/>
    </ligand>
</feature>
<feature type="region of interest" description="Interaction with tRNA" evidence="11">
    <location>
        <begin position="161"/>
        <end position="163"/>
    </location>
</feature>
<keyword evidence="6 11" id="KW-0067">ATP-binding</keyword>
<dbReference type="NCBIfam" id="NF001138">
    <property type="entry name" value="PRK00143.1"/>
    <property type="match status" value="1"/>
</dbReference>
<proteinExistence type="inferred from homology"/>
<feature type="region of interest" description="Interaction with tRNA" evidence="11">
    <location>
        <begin position="317"/>
        <end position="318"/>
    </location>
</feature>
<dbReference type="EMBL" id="QRZI01000005">
    <property type="protein sequence ID" value="RGV64174.1"/>
    <property type="molecule type" value="Genomic_DNA"/>
</dbReference>
<dbReference type="CDD" id="cd01998">
    <property type="entry name" value="MnmA_TRMU-like"/>
    <property type="match status" value="1"/>
</dbReference>
<dbReference type="GO" id="GO:0000049">
    <property type="term" value="F:tRNA binding"/>
    <property type="evidence" value="ECO:0007669"/>
    <property type="project" value="UniProtKB-KW"/>
</dbReference>
<gene>
    <name evidence="11 17" type="primary">mnmA</name>
    <name evidence="16" type="ORF">DW859_14490</name>
    <name evidence="15" type="ORF">DWW07_08135</name>
    <name evidence="14" type="ORF">DWX77_11170</name>
    <name evidence="17" type="ORF">EAI82_14415</name>
</gene>
<evidence type="ECO:0000313" key="18">
    <source>
        <dbReference type="Proteomes" id="UP000265808"/>
    </source>
</evidence>
<keyword evidence="1 11" id="KW-0963">Cytoplasm</keyword>
<dbReference type="GO" id="GO:0002143">
    <property type="term" value="P:tRNA wobble position uridine thiolation"/>
    <property type="evidence" value="ECO:0007669"/>
    <property type="project" value="TreeGrafter"/>
</dbReference>
<dbReference type="NCBIfam" id="TIGR00420">
    <property type="entry name" value="trmU"/>
    <property type="match status" value="1"/>
</dbReference>
<dbReference type="Gene3D" id="3.40.50.620">
    <property type="entry name" value="HUPs"/>
    <property type="match status" value="1"/>
</dbReference>
<evidence type="ECO:0000256" key="7">
    <source>
        <dbReference type="ARBA" id="ARBA00022884"/>
    </source>
</evidence>
<comment type="catalytic activity">
    <reaction evidence="9 11">
        <text>S-sulfanyl-L-cysteinyl-[protein] + uridine(34) in tRNA + AH2 + ATP = 2-thiouridine(34) in tRNA + L-cysteinyl-[protein] + A + AMP + diphosphate + H(+)</text>
        <dbReference type="Rhea" id="RHEA:47032"/>
        <dbReference type="Rhea" id="RHEA-COMP:10131"/>
        <dbReference type="Rhea" id="RHEA-COMP:11726"/>
        <dbReference type="Rhea" id="RHEA-COMP:11727"/>
        <dbReference type="Rhea" id="RHEA-COMP:11728"/>
        <dbReference type="ChEBI" id="CHEBI:13193"/>
        <dbReference type="ChEBI" id="CHEBI:15378"/>
        <dbReference type="ChEBI" id="CHEBI:17499"/>
        <dbReference type="ChEBI" id="CHEBI:29950"/>
        <dbReference type="ChEBI" id="CHEBI:30616"/>
        <dbReference type="ChEBI" id="CHEBI:33019"/>
        <dbReference type="ChEBI" id="CHEBI:61963"/>
        <dbReference type="ChEBI" id="CHEBI:65315"/>
        <dbReference type="ChEBI" id="CHEBI:87170"/>
        <dbReference type="ChEBI" id="CHEBI:456215"/>
        <dbReference type="EC" id="2.8.1.13"/>
    </reaction>
</comment>
<dbReference type="EMBL" id="QSHL01000013">
    <property type="protein sequence ID" value="RHC03668.1"/>
    <property type="molecule type" value="Genomic_DNA"/>
</dbReference>
<dbReference type="EMBL" id="RCXQ01000019">
    <property type="protein sequence ID" value="RYT62532.1"/>
    <property type="molecule type" value="Genomic_DNA"/>
</dbReference>
<feature type="binding site" evidence="11">
    <location>
        <begin position="18"/>
        <end position="25"/>
    </location>
    <ligand>
        <name>ATP</name>
        <dbReference type="ChEBI" id="CHEBI:30616"/>
    </ligand>
</feature>
<evidence type="ECO:0000256" key="9">
    <source>
        <dbReference type="ARBA" id="ARBA00051542"/>
    </source>
</evidence>
<comment type="caution">
    <text evidence="11">Lacks conserved residue(s) required for the propagation of feature annotation.</text>
</comment>
<keyword evidence="8" id="KW-1015">Disulfide bond</keyword>
<dbReference type="Gene3D" id="2.40.30.10">
    <property type="entry name" value="Translation factors"/>
    <property type="match status" value="1"/>
</dbReference>
<evidence type="ECO:0000313" key="14">
    <source>
        <dbReference type="EMBL" id="RGS71988.1"/>
    </source>
</evidence>
<evidence type="ECO:0000259" key="12">
    <source>
        <dbReference type="Pfam" id="PF20258"/>
    </source>
</evidence>
<name>A0A395ZWB9_9FIRM</name>
<dbReference type="PANTHER" id="PTHR11933">
    <property type="entry name" value="TRNA 5-METHYLAMINOMETHYL-2-THIOURIDYLATE -METHYLTRANSFERASE"/>
    <property type="match status" value="1"/>
</dbReference>
<comment type="function">
    <text evidence="10 11">Catalyzes the 2-thiolation of uridine at the wobble position (U34) of tRNA, leading to the formation of s(2)U34.</text>
</comment>
<organism evidence="15 19">
    <name type="scientific">Blautia obeum</name>
    <dbReference type="NCBI Taxonomy" id="40520"/>
    <lineage>
        <taxon>Bacteria</taxon>
        <taxon>Bacillati</taxon>
        <taxon>Bacillota</taxon>
        <taxon>Clostridia</taxon>
        <taxon>Lachnospirales</taxon>
        <taxon>Lachnospiraceae</taxon>
        <taxon>Blautia</taxon>
    </lineage>
</organism>
<dbReference type="Gene3D" id="2.30.30.280">
    <property type="entry name" value="Adenine nucleotide alpha hydrolases-like domains"/>
    <property type="match status" value="1"/>
</dbReference>
<dbReference type="InterPro" id="IPR046884">
    <property type="entry name" value="MnmA-like_central"/>
</dbReference>
<dbReference type="GO" id="GO:0005524">
    <property type="term" value="F:ATP binding"/>
    <property type="evidence" value="ECO:0007669"/>
    <property type="project" value="UniProtKB-KW"/>
</dbReference>
<dbReference type="Proteomes" id="UP000293506">
    <property type="component" value="Unassembled WGS sequence"/>
</dbReference>
<feature type="active site" description="Nucleophile" evidence="11">
    <location>
        <position position="113"/>
    </location>
</feature>
<evidence type="ECO:0000256" key="8">
    <source>
        <dbReference type="ARBA" id="ARBA00023157"/>
    </source>
</evidence>
<evidence type="ECO:0000313" key="17">
    <source>
        <dbReference type="EMBL" id="RYT62532.1"/>
    </source>
</evidence>
<keyword evidence="3 11" id="KW-0808">Transferase</keyword>
<dbReference type="Pfam" id="PF03054">
    <property type="entry name" value="tRNA_Me_trans"/>
    <property type="match status" value="1"/>
</dbReference>
<dbReference type="PANTHER" id="PTHR11933:SF5">
    <property type="entry name" value="MITOCHONDRIAL TRNA-SPECIFIC 2-THIOURIDYLASE 1"/>
    <property type="match status" value="1"/>
</dbReference>
<reference evidence="18 19" key="1">
    <citation type="submission" date="2018-08" db="EMBL/GenBank/DDBJ databases">
        <title>A genome reference for cultivated species of the human gut microbiota.</title>
        <authorList>
            <person name="Zou Y."/>
            <person name="Xue W."/>
            <person name="Luo G."/>
        </authorList>
    </citation>
    <scope>NUCLEOTIDE SEQUENCE [LARGE SCALE GENOMIC DNA]</scope>
    <source>
        <strain evidence="15 19">AF14-23</strain>
        <strain evidence="14 20">AF21-24</strain>
        <strain evidence="16 18">AM37-4AC</strain>
    </source>
</reference>
<feature type="binding site" evidence="11">
    <location>
        <position position="44"/>
    </location>
    <ligand>
        <name>ATP</name>
        <dbReference type="ChEBI" id="CHEBI:30616"/>
    </ligand>
</feature>
<dbReference type="InterPro" id="IPR004506">
    <property type="entry name" value="MnmA-like"/>
</dbReference>
<evidence type="ECO:0000313" key="21">
    <source>
        <dbReference type="Proteomes" id="UP000293506"/>
    </source>
</evidence>
<dbReference type="Proteomes" id="UP000284242">
    <property type="component" value="Unassembled WGS sequence"/>
</dbReference>
<dbReference type="GO" id="GO:0005737">
    <property type="term" value="C:cytoplasm"/>
    <property type="evidence" value="ECO:0007669"/>
    <property type="project" value="UniProtKB-SubCell"/>
</dbReference>
<sequence>MNQQITGEIYMQKKAIIAMSGGVDSSVAAYLMVKEGYDCAGATLKLYDNPQCSFPGHRACCTPSDTEDARSVAARLGMLYYVFPMHDEFRHSVIDKFADTYLHGGTPNPCIDCNRFLKFSALLDKARELGCEYIASGHYARREQDPETGRFILKKGLDPTKDQSYVLYAMTQDQLAHTLFPLGSYTKKEIRHIAQEQGFINADKPDSQDICFVPDGDYASFIEQYTGQSSEPGDFVDKEGNVLGKHKGQIHYTIGQRRGLGISAPESLYVCGKSLDSNKVILGGKQDLMSTCCYINDINLIPWDHLDKPIKCKVKTRYRQPEQPATVEQLGDDLLKITFEEPQRAVTPGQAAVLYDGDMVLGGGTILPEGLASTK</sequence>
<comment type="subcellular location">
    <subcellularLocation>
        <location evidence="11">Cytoplasm</location>
    </subcellularLocation>
</comment>
<evidence type="ECO:0000256" key="1">
    <source>
        <dbReference type="ARBA" id="ARBA00022490"/>
    </source>
</evidence>
<feature type="domain" description="tRNA-specific 2-thiouridylase MnmA-like C-terminal" evidence="12">
    <location>
        <begin position="291"/>
        <end position="366"/>
    </location>
</feature>
<dbReference type="Proteomes" id="UP000265808">
    <property type="component" value="Unassembled WGS sequence"/>
</dbReference>
<evidence type="ECO:0000256" key="2">
    <source>
        <dbReference type="ARBA" id="ARBA00022555"/>
    </source>
</evidence>
<keyword evidence="2 11" id="KW-0820">tRNA-binding</keyword>
<dbReference type="FunFam" id="2.40.30.10:FF:000023">
    <property type="entry name" value="tRNA-specific 2-thiouridylase MnmA"/>
    <property type="match status" value="1"/>
</dbReference>
<dbReference type="InterPro" id="IPR014729">
    <property type="entry name" value="Rossmann-like_a/b/a_fold"/>
</dbReference>
<evidence type="ECO:0000259" key="13">
    <source>
        <dbReference type="Pfam" id="PF20259"/>
    </source>
</evidence>
<evidence type="ECO:0000256" key="11">
    <source>
        <dbReference type="HAMAP-Rule" id="MF_00144"/>
    </source>
</evidence>
<dbReference type="InterPro" id="IPR023382">
    <property type="entry name" value="MnmA-like_central_sf"/>
</dbReference>
<evidence type="ECO:0000256" key="3">
    <source>
        <dbReference type="ARBA" id="ARBA00022679"/>
    </source>
</evidence>
<feature type="active site" description="Cysteine persulfide intermediate" evidence="11">
    <location>
        <position position="211"/>
    </location>
</feature>
<dbReference type="FunFam" id="3.40.50.620:FF:000115">
    <property type="entry name" value="tRNA-specific 2-thiouridylase MnmA"/>
    <property type="match status" value="1"/>
</dbReference>
<dbReference type="OrthoDB" id="9800696at2"/>
<evidence type="ECO:0000256" key="4">
    <source>
        <dbReference type="ARBA" id="ARBA00022694"/>
    </source>
</evidence>
<comment type="similarity">
    <text evidence="11">Belongs to the MnmA/TRMU family.</text>
</comment>
<dbReference type="SUPFAM" id="SSF52402">
    <property type="entry name" value="Adenine nucleotide alpha hydrolases-like"/>
    <property type="match status" value="1"/>
</dbReference>
<feature type="domain" description="tRNA-specific 2-thiouridylase MnmA-like central" evidence="13">
    <location>
        <begin position="220"/>
        <end position="283"/>
    </location>
</feature>
<dbReference type="InterPro" id="IPR046885">
    <property type="entry name" value="MnmA-like_C"/>
</dbReference>
<keyword evidence="5 11" id="KW-0547">Nucleotide-binding</keyword>
<dbReference type="Pfam" id="PF20258">
    <property type="entry name" value="tRNA_Me_trans_C"/>
    <property type="match status" value="1"/>
</dbReference>
<dbReference type="HAMAP" id="MF_00144">
    <property type="entry name" value="tRNA_thiouridyl_MnmA"/>
    <property type="match status" value="1"/>
</dbReference>
<protein>
    <recommendedName>
        <fullName evidence="11">tRNA-specific 2-thiouridylase MnmA</fullName>
        <ecNumber evidence="11">2.8.1.13</ecNumber>
    </recommendedName>
</protein>
<feature type="site" description="Interaction with tRNA" evidence="11">
    <location>
        <position position="350"/>
    </location>
</feature>
<reference evidence="17 21" key="2">
    <citation type="journal article" date="2019" name="Science, e1252229">
        <title>Invertible promoters mediate bacterial phase variation, antibiotic resistance, and host adaptation in the gut.</title>
        <authorList>
            <person name="Jiang X."/>
            <person name="Hall A.B."/>
            <person name="Arthur T.D."/>
            <person name="Plichta D.R."/>
            <person name="Covington C.T."/>
            <person name="Poyet M."/>
            <person name="Crothers J."/>
            <person name="Moses P.L."/>
            <person name="Tolonen A.C."/>
            <person name="Vlamakis H."/>
            <person name="Alm E.J."/>
            <person name="Xavier R.J."/>
        </authorList>
    </citation>
    <scope>NUCLEOTIDE SEQUENCE [LARGE SCALE GENOMIC DNA]</scope>
    <source>
        <strain evidence="21">af_0058</strain>
        <strain evidence="17">Af_0058</strain>
    </source>
</reference>
<dbReference type="FunFam" id="2.30.30.280:FF:000001">
    <property type="entry name" value="tRNA-specific 2-thiouridylase MnmA"/>
    <property type="match status" value="1"/>
</dbReference>
<dbReference type="GO" id="GO:0103016">
    <property type="term" value="F:tRNA-uridine 2-sulfurtransferase activity"/>
    <property type="evidence" value="ECO:0007669"/>
    <property type="project" value="UniProtKB-EC"/>
</dbReference>
<comment type="caution">
    <text evidence="15">The sequence shown here is derived from an EMBL/GenBank/DDBJ whole genome shotgun (WGS) entry which is preliminary data.</text>
</comment>
<evidence type="ECO:0000313" key="19">
    <source>
        <dbReference type="Proteomes" id="UP000265828"/>
    </source>
</evidence>
<keyword evidence="4 11" id="KW-0819">tRNA processing</keyword>
<feature type="site" description="Interaction with tRNA" evidence="11">
    <location>
        <position position="138"/>
    </location>
</feature>
<evidence type="ECO:0000313" key="16">
    <source>
        <dbReference type="EMBL" id="RHC03668.1"/>
    </source>
</evidence>
<dbReference type="EMBL" id="QRVV01000033">
    <property type="protein sequence ID" value="RGS71988.1"/>
    <property type="molecule type" value="Genomic_DNA"/>
</dbReference>
<dbReference type="Proteomes" id="UP000265828">
    <property type="component" value="Unassembled WGS sequence"/>
</dbReference>
<dbReference type="EC" id="2.8.1.13" evidence="11"/>
<accession>A0A395ZWB9</accession>
<dbReference type="Pfam" id="PF20259">
    <property type="entry name" value="tRNA_Me_trans_M"/>
    <property type="match status" value="1"/>
</dbReference>
<evidence type="ECO:0000313" key="20">
    <source>
        <dbReference type="Proteomes" id="UP000284242"/>
    </source>
</evidence>
<evidence type="ECO:0000256" key="5">
    <source>
        <dbReference type="ARBA" id="ARBA00022741"/>
    </source>
</evidence>
<evidence type="ECO:0000256" key="10">
    <source>
        <dbReference type="ARBA" id="ARBA00056575"/>
    </source>
</evidence>
<keyword evidence="7 11" id="KW-0694">RNA-binding</keyword>